<keyword evidence="2" id="KW-0443">Lipid metabolism</keyword>
<dbReference type="GO" id="GO:0047372">
    <property type="term" value="F:monoacylglycerol lipase activity"/>
    <property type="evidence" value="ECO:0007669"/>
    <property type="project" value="TreeGrafter"/>
</dbReference>
<evidence type="ECO:0000259" key="4">
    <source>
        <dbReference type="PROSITE" id="PS51635"/>
    </source>
</evidence>
<dbReference type="GO" id="GO:0006629">
    <property type="term" value="P:lipid metabolic process"/>
    <property type="evidence" value="ECO:0007669"/>
    <property type="project" value="UniProtKB-KW"/>
</dbReference>
<evidence type="ECO:0000256" key="3">
    <source>
        <dbReference type="PROSITE-ProRule" id="PRU01161"/>
    </source>
</evidence>
<dbReference type="AlphaFoldDB" id="A0AAV6WU62"/>
<feature type="domain" description="PNPLA" evidence="4">
    <location>
        <begin position="22"/>
        <end position="103"/>
    </location>
</feature>
<dbReference type="GO" id="GO:0004620">
    <property type="term" value="F:phospholipase activity"/>
    <property type="evidence" value="ECO:0007669"/>
    <property type="project" value="TreeGrafter"/>
</dbReference>
<dbReference type="SUPFAM" id="SSF52151">
    <property type="entry name" value="FabD/lysophospholipase-like"/>
    <property type="match status" value="1"/>
</dbReference>
<dbReference type="InterPro" id="IPR016035">
    <property type="entry name" value="Acyl_Trfase/lysoPLipase"/>
</dbReference>
<gene>
    <name evidence="5" type="ORF">BUALT_Bualt12G0072500</name>
</gene>
<organism evidence="5 6">
    <name type="scientific">Buddleja alternifolia</name>
    <dbReference type="NCBI Taxonomy" id="168488"/>
    <lineage>
        <taxon>Eukaryota</taxon>
        <taxon>Viridiplantae</taxon>
        <taxon>Streptophyta</taxon>
        <taxon>Embryophyta</taxon>
        <taxon>Tracheophyta</taxon>
        <taxon>Spermatophyta</taxon>
        <taxon>Magnoliopsida</taxon>
        <taxon>eudicotyledons</taxon>
        <taxon>Gunneridae</taxon>
        <taxon>Pentapetalae</taxon>
        <taxon>asterids</taxon>
        <taxon>lamiids</taxon>
        <taxon>Lamiales</taxon>
        <taxon>Scrophulariaceae</taxon>
        <taxon>Buddlejeae</taxon>
        <taxon>Buddleja</taxon>
    </lineage>
</organism>
<dbReference type="PANTHER" id="PTHR32176">
    <property type="entry name" value="XYLOSE ISOMERASE"/>
    <property type="match status" value="1"/>
</dbReference>
<accession>A0AAV6WU62</accession>
<dbReference type="InterPro" id="IPR002641">
    <property type="entry name" value="PNPLA_dom"/>
</dbReference>
<dbReference type="PROSITE" id="PS51635">
    <property type="entry name" value="PNPLA"/>
    <property type="match status" value="1"/>
</dbReference>
<dbReference type="Proteomes" id="UP000826271">
    <property type="component" value="Unassembled WGS sequence"/>
</dbReference>
<proteinExistence type="inferred from homology"/>
<comment type="caution">
    <text evidence="5">The sequence shown here is derived from an EMBL/GenBank/DDBJ whole genome shotgun (WGS) entry which is preliminary data.</text>
</comment>
<comment type="similarity">
    <text evidence="1">Belongs to the patatin family.</text>
</comment>
<evidence type="ECO:0000313" key="5">
    <source>
        <dbReference type="EMBL" id="KAG8372500.1"/>
    </source>
</evidence>
<reference evidence="5" key="1">
    <citation type="submission" date="2019-10" db="EMBL/GenBank/DDBJ databases">
        <authorList>
            <person name="Zhang R."/>
            <person name="Pan Y."/>
            <person name="Wang J."/>
            <person name="Ma R."/>
            <person name="Yu S."/>
        </authorList>
    </citation>
    <scope>NUCLEOTIDE SEQUENCE</scope>
    <source>
        <strain evidence="5">LA-IB0</strain>
        <tissue evidence="5">Leaf</tissue>
    </source>
</reference>
<comment type="caution">
    <text evidence="3">Lacks conserved residue(s) required for the propagation of feature annotation.</text>
</comment>
<dbReference type="PANTHER" id="PTHR32176:SF109">
    <property type="entry name" value="PATATIN-LIKE PROTEIN 2"/>
    <property type="match status" value="1"/>
</dbReference>
<protein>
    <recommendedName>
        <fullName evidence="4">PNPLA domain-containing protein</fullName>
    </recommendedName>
</protein>
<keyword evidence="6" id="KW-1185">Reference proteome</keyword>
<evidence type="ECO:0000313" key="6">
    <source>
        <dbReference type="Proteomes" id="UP000826271"/>
    </source>
</evidence>
<name>A0AAV6WU62_9LAMI</name>
<sequence length="103" mass="11405">MVSGRVELCTCVTELGLCDGIQCVHRGLIPGVILAFLESHLQKLDGKGARLADYFDVIDGTSIPGLVTAMLSTPNDDNRPLFDVKDIKDFYLDHCPKIFPRER</sequence>
<dbReference type="EMBL" id="WHWC01000012">
    <property type="protein sequence ID" value="KAG8372500.1"/>
    <property type="molecule type" value="Genomic_DNA"/>
</dbReference>
<dbReference type="Gene3D" id="3.40.1090.10">
    <property type="entry name" value="Cytosolic phospholipase A2 catalytic domain"/>
    <property type="match status" value="1"/>
</dbReference>
<evidence type="ECO:0000256" key="2">
    <source>
        <dbReference type="ARBA" id="ARBA00023098"/>
    </source>
</evidence>
<evidence type="ECO:0000256" key="1">
    <source>
        <dbReference type="ARBA" id="ARBA00010240"/>
    </source>
</evidence>